<reference evidence="1 2" key="1">
    <citation type="submission" date="2020-12" db="EMBL/GenBank/DDBJ databases">
        <title>HMF7856_wgs.fasta genome submission.</title>
        <authorList>
            <person name="Kang H."/>
            <person name="Kim H."/>
            <person name="Joh K."/>
        </authorList>
    </citation>
    <scope>NUCLEOTIDE SEQUENCE [LARGE SCALE GENOMIC DNA]</scope>
    <source>
        <strain evidence="1 2">HMF7856</strain>
    </source>
</reference>
<evidence type="ECO:0008006" key="3">
    <source>
        <dbReference type="Google" id="ProtNLM"/>
    </source>
</evidence>
<dbReference type="Gene3D" id="3.40.50.2000">
    <property type="entry name" value="Glycogen Phosphorylase B"/>
    <property type="match status" value="1"/>
</dbReference>
<dbReference type="SUPFAM" id="SSF53756">
    <property type="entry name" value="UDP-Glycosyltransferase/glycogen phosphorylase"/>
    <property type="match status" value="1"/>
</dbReference>
<proteinExistence type="predicted"/>
<name>A0A6I4I1X5_9SPHI</name>
<evidence type="ECO:0000313" key="1">
    <source>
        <dbReference type="EMBL" id="QQL50853.1"/>
    </source>
</evidence>
<sequence>MKTFITKVLHKILSATNKLTIRAEGDKRALVSYVKFPFEPFNFKFFFDISHNRYLCSYVMCKVLKQLGYTVDLYDYQDTNINYNVDYALFIGHNINFSLIANKLPSSCKKIILTTGSSPMYDNQVLAKRELAVQQLKNTDDSFYEPIKNTEWAKKNFSAADYAFMIGNDTIRQTWPPIPKENVYFYNNLTNVTFQKKFNRTNNFLYLSSTGQLRRGLDIILEIFKDRKEKIYICGPYKEAAFLKHFSHELTSCPNIILKGFVDQTSADFASIIDDCTFGILPSVSEGQSGSVLTFISHGLLPVITPETGFVDIDKYGFSINRVDIPTITEVVSEAVKTSDSELAVKRENLYVEGSQFTTVHFQQTFTNFIKDITK</sequence>
<dbReference type="RefSeq" id="WP_157526648.1">
    <property type="nucleotide sequence ID" value="NZ_CP066775.1"/>
</dbReference>
<evidence type="ECO:0000313" key="2">
    <source>
        <dbReference type="Proteomes" id="UP000429232"/>
    </source>
</evidence>
<dbReference type="Proteomes" id="UP000429232">
    <property type="component" value="Chromosome"/>
</dbReference>
<keyword evidence="2" id="KW-1185">Reference proteome</keyword>
<organism evidence="1 2">
    <name type="scientific">Mucilaginibacter ginkgonis</name>
    <dbReference type="NCBI Taxonomy" id="2682091"/>
    <lineage>
        <taxon>Bacteria</taxon>
        <taxon>Pseudomonadati</taxon>
        <taxon>Bacteroidota</taxon>
        <taxon>Sphingobacteriia</taxon>
        <taxon>Sphingobacteriales</taxon>
        <taxon>Sphingobacteriaceae</taxon>
        <taxon>Mucilaginibacter</taxon>
    </lineage>
</organism>
<accession>A0A6I4I1X5</accession>
<dbReference type="AlphaFoldDB" id="A0A6I4I1X5"/>
<dbReference type="Pfam" id="PF13692">
    <property type="entry name" value="Glyco_trans_1_4"/>
    <property type="match status" value="1"/>
</dbReference>
<dbReference type="KEGG" id="mgik:GO620_005180"/>
<gene>
    <name evidence="1" type="ORF">GO620_005180</name>
</gene>
<dbReference type="EMBL" id="CP066775">
    <property type="protein sequence ID" value="QQL50853.1"/>
    <property type="molecule type" value="Genomic_DNA"/>
</dbReference>
<protein>
    <recommendedName>
        <fullName evidence="3">Glycosyltransferase involved in cell wall biosynthesis</fullName>
    </recommendedName>
</protein>